<gene>
    <name evidence="9" type="ORF">MS3_00008330</name>
</gene>
<dbReference type="EMBL" id="AMPZ03000006">
    <property type="protein sequence ID" value="KAH9581086.1"/>
    <property type="molecule type" value="Genomic_DNA"/>
</dbReference>
<evidence type="ECO:0000256" key="4">
    <source>
        <dbReference type="ARBA" id="ARBA00022801"/>
    </source>
</evidence>
<evidence type="ECO:0000256" key="8">
    <source>
        <dbReference type="ARBA" id="ARBA00023136"/>
    </source>
</evidence>
<reference evidence="9" key="2">
    <citation type="journal article" date="2019" name="Gigascience">
        <title>High-quality Schistosoma haematobium genome achieved by single-molecule and long-range sequencing.</title>
        <authorList>
            <person name="Stroehlein A.J."/>
            <person name="Korhonen P.K."/>
            <person name="Chong T.M."/>
            <person name="Lim Y.L."/>
            <person name="Chan K.G."/>
            <person name="Webster B."/>
            <person name="Rollinson D."/>
            <person name="Brindley P.J."/>
            <person name="Gasser R.B."/>
            <person name="Young N.D."/>
        </authorList>
    </citation>
    <scope>NUCLEOTIDE SEQUENCE</scope>
</reference>
<evidence type="ECO:0000256" key="6">
    <source>
        <dbReference type="ARBA" id="ARBA00022989"/>
    </source>
</evidence>
<evidence type="ECO:0000313" key="10">
    <source>
        <dbReference type="Proteomes" id="UP000471633"/>
    </source>
</evidence>
<dbReference type="GO" id="GO:0004559">
    <property type="term" value="F:alpha-mannosidase activity"/>
    <property type="evidence" value="ECO:0007669"/>
    <property type="project" value="TreeGrafter"/>
</dbReference>
<evidence type="ECO:0000256" key="1">
    <source>
        <dbReference type="ARBA" id="ARBA00004323"/>
    </source>
</evidence>
<dbReference type="AlphaFoldDB" id="A0A6A5DAI4"/>
<comment type="similarity">
    <text evidence="2">Belongs to the glycosyl hydrolase 99 family.</text>
</comment>
<evidence type="ECO:0000256" key="3">
    <source>
        <dbReference type="ARBA" id="ARBA00022692"/>
    </source>
</evidence>
<evidence type="ECO:0000256" key="7">
    <source>
        <dbReference type="ARBA" id="ARBA00023034"/>
    </source>
</evidence>
<protein>
    <submittedName>
        <fullName evidence="9">Uncharacterized protein</fullName>
    </submittedName>
</protein>
<keyword evidence="5" id="KW-0735">Signal-anchor</keyword>
<dbReference type="InterPro" id="IPR026071">
    <property type="entry name" value="Glyco_Hydrolase_99"/>
</dbReference>
<dbReference type="KEGG" id="shx:MS3_00008330"/>
<dbReference type="Gene3D" id="3.20.20.80">
    <property type="entry name" value="Glycosidases"/>
    <property type="match status" value="1"/>
</dbReference>
<reference evidence="9" key="1">
    <citation type="journal article" date="2012" name="Nat. Genet.">
        <title>Whole-genome sequence of Schistosoma haematobium.</title>
        <authorList>
            <person name="Young N.D."/>
            <person name="Jex A.R."/>
            <person name="Li B."/>
            <person name="Liu S."/>
            <person name="Yang L."/>
            <person name="Xiong Z."/>
            <person name="Li Y."/>
            <person name="Cantacessi C."/>
            <person name="Hall R.S."/>
            <person name="Xu X."/>
            <person name="Chen F."/>
            <person name="Wu X."/>
            <person name="Zerlotini A."/>
            <person name="Oliveira G."/>
            <person name="Hofmann A."/>
            <person name="Zhang G."/>
            <person name="Fang X."/>
            <person name="Kang Y."/>
            <person name="Campbell B.E."/>
            <person name="Loukas A."/>
            <person name="Ranganathan S."/>
            <person name="Rollinson D."/>
            <person name="Rinaldi G."/>
            <person name="Brindley P.J."/>
            <person name="Yang H."/>
            <person name="Wang J."/>
            <person name="Wang J."/>
            <person name="Gasser R.B."/>
        </authorList>
    </citation>
    <scope>NUCLEOTIDE SEQUENCE</scope>
</reference>
<keyword evidence="10" id="KW-1185">Reference proteome</keyword>
<keyword evidence="3" id="KW-0812">Transmembrane</keyword>
<dbReference type="CTD" id="24588701"/>
<dbReference type="CDD" id="cd11574">
    <property type="entry name" value="GH99"/>
    <property type="match status" value="1"/>
</dbReference>
<dbReference type="Proteomes" id="UP000471633">
    <property type="component" value="Unassembled WGS sequence"/>
</dbReference>
<keyword evidence="8" id="KW-0472">Membrane</keyword>
<name>A0A6A5DAI4_SCHHA</name>
<dbReference type="GeneID" id="24588701"/>
<dbReference type="RefSeq" id="XP_012792542.2">
    <property type="nucleotide sequence ID" value="XM_012937088.3"/>
</dbReference>
<keyword evidence="6" id="KW-1133">Transmembrane helix</keyword>
<organism evidence="9 10">
    <name type="scientific">Schistosoma haematobium</name>
    <name type="common">Blood fluke</name>
    <dbReference type="NCBI Taxonomy" id="6185"/>
    <lineage>
        <taxon>Eukaryota</taxon>
        <taxon>Metazoa</taxon>
        <taxon>Spiralia</taxon>
        <taxon>Lophotrochozoa</taxon>
        <taxon>Platyhelminthes</taxon>
        <taxon>Trematoda</taxon>
        <taxon>Digenea</taxon>
        <taxon>Strigeidida</taxon>
        <taxon>Schistosomatoidea</taxon>
        <taxon>Schistosomatidae</taxon>
        <taxon>Schistosoma</taxon>
    </lineage>
</organism>
<comment type="subcellular location">
    <subcellularLocation>
        <location evidence="1">Golgi apparatus membrane</location>
        <topology evidence="1">Single-pass type II membrane protein</topology>
    </subcellularLocation>
</comment>
<evidence type="ECO:0000313" key="9">
    <source>
        <dbReference type="EMBL" id="KAH9581086.1"/>
    </source>
</evidence>
<keyword evidence="7" id="KW-0333">Golgi apparatus</keyword>
<proteinExistence type="inferred from homology"/>
<accession>A0A6A5DAI4</accession>
<dbReference type="GO" id="GO:0000139">
    <property type="term" value="C:Golgi membrane"/>
    <property type="evidence" value="ECO:0007669"/>
    <property type="project" value="UniProtKB-SubCell"/>
</dbReference>
<keyword evidence="4" id="KW-0378">Hydrolase</keyword>
<evidence type="ECO:0000256" key="2">
    <source>
        <dbReference type="ARBA" id="ARBA00009559"/>
    </source>
</evidence>
<reference evidence="9" key="3">
    <citation type="submission" date="2021-06" db="EMBL/GenBank/DDBJ databases">
        <title>Chromosome-level genome assembly for S. haematobium.</title>
        <authorList>
            <person name="Stroehlein A.J."/>
        </authorList>
    </citation>
    <scope>NUCLEOTIDE SEQUENCE</scope>
</reference>
<reference evidence="9" key="4">
    <citation type="journal article" date="2022" name="PLoS Pathog.">
        <title>Chromosome-level genome of Schistosoma haematobium underpins genome-wide explorations of molecular variation.</title>
        <authorList>
            <person name="Stroehlein A.J."/>
            <person name="Korhonen P.K."/>
            <person name="Lee V.V."/>
            <person name="Ralph S.A."/>
            <person name="Mentink-Kane M."/>
            <person name="You H."/>
            <person name="McManus D.P."/>
            <person name="Tchuente L.T."/>
            <person name="Stothard J.R."/>
            <person name="Kaur P."/>
            <person name="Dudchenko O."/>
            <person name="Aiden E.L."/>
            <person name="Yang B."/>
            <person name="Yang H."/>
            <person name="Emery A.M."/>
            <person name="Webster B.L."/>
            <person name="Brindley P.J."/>
            <person name="Rollinson D."/>
            <person name="Chang B.C.H."/>
            <person name="Gasser R.B."/>
            <person name="Young N.D."/>
        </authorList>
    </citation>
    <scope>NUCLEOTIDE SEQUENCE</scope>
</reference>
<evidence type="ECO:0000256" key="5">
    <source>
        <dbReference type="ARBA" id="ARBA00022968"/>
    </source>
</evidence>
<sequence>MGFSLLLLQTLMGDSGYNILPRRRIRSLLLFLLTLFMVLTFLRQLSISYQSDMTPISINFNQSGLDWNIQLDNIKSTSDDSTLNLSYRVHGFYYAWYDAPQKLSNQNSLNNNDNNWSHWNHRRLKHWNARVAIGYSTEPHYPPYLLASSFYPKLGPYSSKDLNIIHIHMEMIRFAGIGVLVVSWYPKGMSDDNGKPVDDIIFPLLNIANKYGIKICLHLEPYKNRNVSTIVSDLKYIYEKGYTSHPAYYHVSANQYDDGKLLPVVYVYDSYIIKPSEWKKILQPNDEETTIRNKMYNVHMIGLLLETNDCRILYESGFNGGYTYFVGHGISKASSPDTWNDLSNECTMYNLTFYPSIGPGYHDLSVRPWNTAAIQLREFGSRYIQVFHKAMNIQSNGISIVSFNEWHEGTQIESSIPFEWRNYLKQSKVYMNYLPYSPEFYLRLTRLMINQFENFTSLPRKFNETDNNELQWLYTLINKMIKIA</sequence>
<dbReference type="Pfam" id="PF16317">
    <property type="entry name" value="Glyco_hydro_99"/>
    <property type="match status" value="1"/>
</dbReference>
<comment type="caution">
    <text evidence="9">The sequence shown here is derived from an EMBL/GenBank/DDBJ whole genome shotgun (WGS) entry which is preliminary data.</text>
</comment>
<dbReference type="PANTHER" id="PTHR13572:SF4">
    <property type="entry name" value="RE57134P"/>
    <property type="match status" value="1"/>
</dbReference>
<dbReference type="PANTHER" id="PTHR13572">
    <property type="entry name" value="ENDO-ALPHA-1,2-MANNOSIDASE"/>
    <property type="match status" value="1"/>
</dbReference>